<proteinExistence type="predicted"/>
<dbReference type="STRING" id="578942.SAMN05216289_12821"/>
<evidence type="ECO:0000313" key="2">
    <source>
        <dbReference type="Proteomes" id="UP000198575"/>
    </source>
</evidence>
<name>A0A1I4ZS52_9GAMM</name>
<sequence>MIWMWKVLKAVLWLVVAVVALFLLNIAYFRWRGPSEAQKAALARVEAGTPEPAGRNAFAWMLLFNKDIPDEAIEATAREDVKFALDHAHLASAIDEIPSSRLPSLAEPKPDSAALCQMQEPGCLARVRMDPQATRNVLTAHARLVARAAQLEDFDFLRSEFQPLAGMPIAYRASAQRLRLTALALAHVDGQREQALAGTCRNLAAWRRFGRDNPSLIYSMIAINQRDAALHLLAEMLARQEPGDAIPAECHAALAPVAADEVSLCAPMIGEFDFMEASLKQMQQPETGAGADRETSTSDDRALLADAQYRYWRAENATAWCASAAQQAALEDHLLEQTEPAVGPLECASNPVACILIRIAAPVYPDYQARLLDAAAHLRLAATLLWLKEAGADKRELATRFGQRPDSLRSGSRASGISDDGRLLWVDNLYRQRGERFELELAPAPEAAP</sequence>
<organism evidence="1 2">
    <name type="scientific">Dokdonella immobilis</name>
    <dbReference type="NCBI Taxonomy" id="578942"/>
    <lineage>
        <taxon>Bacteria</taxon>
        <taxon>Pseudomonadati</taxon>
        <taxon>Pseudomonadota</taxon>
        <taxon>Gammaproteobacteria</taxon>
        <taxon>Lysobacterales</taxon>
        <taxon>Rhodanobacteraceae</taxon>
        <taxon>Dokdonella</taxon>
    </lineage>
</organism>
<evidence type="ECO:0000313" key="1">
    <source>
        <dbReference type="EMBL" id="SFN52820.1"/>
    </source>
</evidence>
<dbReference type="EMBL" id="FOVF01000028">
    <property type="protein sequence ID" value="SFN52820.1"/>
    <property type="molecule type" value="Genomic_DNA"/>
</dbReference>
<protein>
    <submittedName>
        <fullName evidence="1">Uncharacterized protein</fullName>
    </submittedName>
</protein>
<keyword evidence="2" id="KW-1185">Reference proteome</keyword>
<dbReference type="RefSeq" id="WP_092409678.1">
    <property type="nucleotide sequence ID" value="NZ_FOVF01000028.1"/>
</dbReference>
<dbReference type="AlphaFoldDB" id="A0A1I4ZS52"/>
<gene>
    <name evidence="1" type="ORF">SAMN05216289_12821</name>
</gene>
<dbReference type="OrthoDB" id="5992849at2"/>
<reference evidence="1 2" key="1">
    <citation type="submission" date="2016-10" db="EMBL/GenBank/DDBJ databases">
        <authorList>
            <person name="de Groot N.N."/>
        </authorList>
    </citation>
    <scope>NUCLEOTIDE SEQUENCE [LARGE SCALE GENOMIC DNA]</scope>
    <source>
        <strain evidence="1 2">CGMCC 1.7659</strain>
    </source>
</reference>
<accession>A0A1I4ZS52</accession>
<dbReference type="Proteomes" id="UP000198575">
    <property type="component" value="Unassembled WGS sequence"/>
</dbReference>